<feature type="domain" description="Retrovirus-related Pol polyprotein from transposon TNT 1-94-like beta-barrel" evidence="2">
    <location>
        <begin position="1"/>
        <end position="48"/>
    </location>
</feature>
<evidence type="ECO:0000256" key="1">
    <source>
        <dbReference type="SAM" id="MobiDB-lite"/>
    </source>
</evidence>
<accession>A0AA89ALK4</accession>
<dbReference type="Proteomes" id="UP001188597">
    <property type="component" value="Unassembled WGS sequence"/>
</dbReference>
<evidence type="ECO:0000313" key="4">
    <source>
        <dbReference type="Proteomes" id="UP001188597"/>
    </source>
</evidence>
<dbReference type="AlphaFoldDB" id="A0AA89ALK4"/>
<feature type="compositionally biased region" description="Polar residues" evidence="1">
    <location>
        <begin position="327"/>
        <end position="339"/>
    </location>
</feature>
<dbReference type="EMBL" id="JAVXUP010001731">
    <property type="protein sequence ID" value="KAK3008654.1"/>
    <property type="molecule type" value="Genomic_DNA"/>
</dbReference>
<feature type="compositionally biased region" description="Basic and acidic residues" evidence="1">
    <location>
        <begin position="373"/>
        <end position="384"/>
    </location>
</feature>
<organism evidence="3 4">
    <name type="scientific">Escallonia herrerae</name>
    <dbReference type="NCBI Taxonomy" id="1293975"/>
    <lineage>
        <taxon>Eukaryota</taxon>
        <taxon>Viridiplantae</taxon>
        <taxon>Streptophyta</taxon>
        <taxon>Embryophyta</taxon>
        <taxon>Tracheophyta</taxon>
        <taxon>Spermatophyta</taxon>
        <taxon>Magnoliopsida</taxon>
        <taxon>eudicotyledons</taxon>
        <taxon>Gunneridae</taxon>
        <taxon>Pentapetalae</taxon>
        <taxon>asterids</taxon>
        <taxon>campanulids</taxon>
        <taxon>Escalloniales</taxon>
        <taxon>Escalloniaceae</taxon>
        <taxon>Escallonia</taxon>
    </lineage>
</organism>
<evidence type="ECO:0000259" key="2">
    <source>
        <dbReference type="Pfam" id="PF22936"/>
    </source>
</evidence>
<evidence type="ECO:0000313" key="3">
    <source>
        <dbReference type="EMBL" id="KAK3008654.1"/>
    </source>
</evidence>
<comment type="caution">
    <text evidence="3">The sequence shown here is derived from an EMBL/GenBank/DDBJ whole genome shotgun (WGS) entry which is preliminary data.</text>
</comment>
<reference evidence="3" key="1">
    <citation type="submission" date="2022-12" db="EMBL/GenBank/DDBJ databases">
        <title>Draft genome assemblies for two species of Escallonia (Escalloniales).</title>
        <authorList>
            <person name="Chanderbali A."/>
            <person name="Dervinis C."/>
            <person name="Anghel I."/>
            <person name="Soltis D."/>
            <person name="Soltis P."/>
            <person name="Zapata F."/>
        </authorList>
    </citation>
    <scope>NUCLEOTIDE SEQUENCE</scope>
    <source>
        <strain evidence="3">UCBG64.0493</strain>
        <tissue evidence="3">Leaf</tissue>
    </source>
</reference>
<protein>
    <recommendedName>
        <fullName evidence="2">Retrovirus-related Pol polyprotein from transposon TNT 1-94-like beta-barrel domain-containing protein</fullName>
    </recommendedName>
</protein>
<dbReference type="InterPro" id="IPR054722">
    <property type="entry name" value="PolX-like_BBD"/>
</dbReference>
<keyword evidence="4" id="KW-1185">Reference proteome</keyword>
<gene>
    <name evidence="3" type="ORF">RJ639_014857</name>
</gene>
<feature type="compositionally biased region" description="Basic and acidic residues" evidence="1">
    <location>
        <begin position="350"/>
        <end position="359"/>
    </location>
</feature>
<proteinExistence type="predicted"/>
<sequence>MGNDDVCKVMGIGTIKIKMFDGIVRTLADVRCIPNLKKDLISLGTLDSIDCSISIKGGVMKVSKGAMVIMKAGTLERGRYAGTLQAQDAAGSEIMQAANLCVWEAEWTLELKIRRLRSFSTSYQIMAWNTRSHILHLKKLLSEEFDMKDLGSVEKILGMEIHRDRKAKKRIDARGHLIYKGFIKGYTKWVAHGEVKSSVAPLSRAHVALDVIDDMQRLLHDRFYKSSDEVREGATDVAMEGLNAEAEKFYKLLQDSQEILSTFISVSPPDRATVANTRQQPTQLSIPKRKAKNTQLGADHATVAIHQSKAVPILLLIKPSDMTSLRDQSTEGCLSTIPENETLRRGRHREGKEEQKKWSQELTPQEGKKMKRSKSDQQRLKDPFPWENLTPLNVRPSEILYEIKDNKALKWLEKMTSRLNKRNKDLWCHFHNDHGHTNDDCGSLKRAIEALIKHGQLRKWVARKEGQQETPSVTKEKEREENAGTINTIYGGLAAGGSLEQARKAYAKEVCITSQLPSKKLKTVPLPTISFSEDDVKNVKTPQDDPLFITIKAGNFDVKRVLVDNGTSAEVLFYDAFKKMNIPMDRLQKMDTPLYGFSNHSVIVEGVIALPVAVGMPSMQANLMLDFVVVRSPLHKMPYLDDLNLISCKPWYQPTTSK</sequence>
<name>A0AA89ALK4_9ASTE</name>
<dbReference type="Pfam" id="PF22936">
    <property type="entry name" value="Pol_BBD"/>
    <property type="match status" value="1"/>
</dbReference>
<dbReference type="PANTHER" id="PTHR33240">
    <property type="entry name" value="OS08G0508500 PROTEIN"/>
    <property type="match status" value="1"/>
</dbReference>
<dbReference type="PANTHER" id="PTHR33240:SF8">
    <property type="entry name" value="OS03G0439900 PROTEIN"/>
    <property type="match status" value="1"/>
</dbReference>
<feature type="region of interest" description="Disordered" evidence="1">
    <location>
        <begin position="327"/>
        <end position="384"/>
    </location>
</feature>